<evidence type="ECO:0000313" key="13">
    <source>
        <dbReference type="EMBL" id="MFC5463653.1"/>
    </source>
</evidence>
<dbReference type="InterPro" id="IPR022998">
    <property type="entry name" value="ThiamineP_synth_TenI"/>
</dbReference>
<feature type="binding site" evidence="9">
    <location>
        <begin position="184"/>
        <end position="185"/>
    </location>
    <ligand>
        <name>2-[(2R,5Z)-2-carboxy-4-methylthiazol-5(2H)-ylidene]ethyl phosphate</name>
        <dbReference type="ChEBI" id="CHEBI:62899"/>
    </ligand>
</feature>
<evidence type="ECO:0000256" key="7">
    <source>
        <dbReference type="ARBA" id="ARBA00047851"/>
    </source>
</evidence>
<evidence type="ECO:0000256" key="9">
    <source>
        <dbReference type="HAMAP-Rule" id="MF_00097"/>
    </source>
</evidence>
<comment type="catalytic activity">
    <reaction evidence="7 9 10">
        <text>2-(2-carboxy-4-methylthiazol-5-yl)ethyl phosphate + 4-amino-2-methyl-5-(diphosphooxymethyl)pyrimidine + 2 H(+) = thiamine phosphate + CO2 + diphosphate</text>
        <dbReference type="Rhea" id="RHEA:47848"/>
        <dbReference type="ChEBI" id="CHEBI:15378"/>
        <dbReference type="ChEBI" id="CHEBI:16526"/>
        <dbReference type="ChEBI" id="CHEBI:33019"/>
        <dbReference type="ChEBI" id="CHEBI:37575"/>
        <dbReference type="ChEBI" id="CHEBI:57841"/>
        <dbReference type="ChEBI" id="CHEBI:62890"/>
        <dbReference type="EC" id="2.5.1.3"/>
    </reaction>
</comment>
<feature type="binding site" evidence="9">
    <location>
        <position position="137"/>
    </location>
    <ligand>
        <name>4-amino-2-methyl-5-(diphosphooxymethyl)pyrimidine</name>
        <dbReference type="ChEBI" id="CHEBI:57841"/>
    </ligand>
</feature>
<dbReference type="HAMAP" id="MF_00097">
    <property type="entry name" value="TMP_synthase"/>
    <property type="match status" value="1"/>
</dbReference>
<dbReference type="InterPro" id="IPR013785">
    <property type="entry name" value="Aldolase_TIM"/>
</dbReference>
<keyword evidence="5 9" id="KW-0784">Thiamine biosynthesis</keyword>
<dbReference type="Pfam" id="PF02581">
    <property type="entry name" value="TMP-TENI"/>
    <property type="match status" value="1"/>
</dbReference>
<feature type="binding site" evidence="9">
    <location>
        <position position="89"/>
    </location>
    <ligand>
        <name>Mg(2+)</name>
        <dbReference type="ChEBI" id="CHEBI:18420"/>
    </ligand>
</feature>
<keyword evidence="14" id="KW-1185">Reference proteome</keyword>
<comment type="cofactor">
    <cofactor evidence="9">
        <name>Mg(2+)</name>
        <dbReference type="ChEBI" id="CHEBI:18420"/>
    </cofactor>
    <text evidence="9">Binds 1 Mg(2+) ion per subunit.</text>
</comment>
<evidence type="ECO:0000256" key="3">
    <source>
        <dbReference type="ARBA" id="ARBA00022723"/>
    </source>
</evidence>
<comment type="similarity">
    <text evidence="9 10">Belongs to the thiamine-phosphate synthase family.</text>
</comment>
<comment type="caution">
    <text evidence="13">The sequence shown here is derived from an EMBL/GenBank/DDBJ whole genome shotgun (WGS) entry which is preliminary data.</text>
</comment>
<gene>
    <name evidence="9 13" type="primary">thiE</name>
    <name evidence="13" type="ORF">ACFPM4_02665</name>
</gene>
<reference evidence="14" key="1">
    <citation type="journal article" date="2019" name="Int. J. Syst. Evol. Microbiol.">
        <title>The Global Catalogue of Microorganisms (GCM) 10K type strain sequencing project: providing services to taxonomists for standard genome sequencing and annotation.</title>
        <authorList>
            <consortium name="The Broad Institute Genomics Platform"/>
            <consortium name="The Broad Institute Genome Sequencing Center for Infectious Disease"/>
            <person name="Wu L."/>
            <person name="Ma J."/>
        </authorList>
    </citation>
    <scope>NUCLEOTIDE SEQUENCE [LARGE SCALE GENOMIC DNA]</scope>
    <source>
        <strain evidence="14">CGMCC 1.12237</strain>
    </source>
</reference>
<dbReference type="GO" id="GO:0004789">
    <property type="term" value="F:thiamine-phosphate diphosphorylase activity"/>
    <property type="evidence" value="ECO:0007669"/>
    <property type="project" value="UniProtKB-EC"/>
</dbReference>
<feature type="binding site" evidence="9">
    <location>
        <begin position="134"/>
        <end position="136"/>
    </location>
    <ligand>
        <name>2-[(2R,5Z)-2-carboxy-4-methylthiazol-5(2H)-ylidene]ethyl phosphate</name>
        <dbReference type="ChEBI" id="CHEBI:62899"/>
    </ligand>
</feature>
<dbReference type="NCBIfam" id="TIGR00693">
    <property type="entry name" value="thiE"/>
    <property type="match status" value="1"/>
</dbReference>
<dbReference type="CDD" id="cd00564">
    <property type="entry name" value="TMP_TenI"/>
    <property type="match status" value="1"/>
</dbReference>
<feature type="binding site" evidence="9">
    <location>
        <position position="164"/>
    </location>
    <ligand>
        <name>2-[(2R,5Z)-2-carboxy-4-methylthiazol-5(2H)-ylidene]ethyl phosphate</name>
        <dbReference type="ChEBI" id="CHEBI:62899"/>
    </ligand>
</feature>
<dbReference type="EC" id="2.5.1.3" evidence="9"/>
<evidence type="ECO:0000256" key="6">
    <source>
        <dbReference type="ARBA" id="ARBA00047334"/>
    </source>
</evidence>
<evidence type="ECO:0000256" key="2">
    <source>
        <dbReference type="ARBA" id="ARBA00022679"/>
    </source>
</evidence>
<keyword evidence="3 9" id="KW-0479">Metal-binding</keyword>
<sequence length="206" mass="22216">MKSIDYSLYLVTDETKPNAELLSIVESAVIGGVTVVQLREKKSKGNEFYEKALALKALLDRYSVPLIINDRVDIALAVGASGVHIGQEDIPLQVVKSIIPSTMIVGVSVKTLEAAKIAEENGADYLGVGSCFPTSTKDDAELLADGMLQKIRENVHIPIVAIGGINKENISELIKYQPNGYAVVSAIIQADNPKEATKNLLREINL</sequence>
<keyword evidence="2 9" id="KW-0808">Transferase</keyword>
<dbReference type="EMBL" id="JBHSMC010000001">
    <property type="protein sequence ID" value="MFC5463653.1"/>
    <property type="molecule type" value="Genomic_DNA"/>
</dbReference>
<evidence type="ECO:0000256" key="1">
    <source>
        <dbReference type="ARBA" id="ARBA00005165"/>
    </source>
</evidence>
<dbReference type="RefSeq" id="WP_382347428.1">
    <property type="nucleotide sequence ID" value="NZ_JBHSMC010000001.1"/>
</dbReference>
<dbReference type="SUPFAM" id="SSF51391">
    <property type="entry name" value="Thiamin phosphate synthase"/>
    <property type="match status" value="1"/>
</dbReference>
<feature type="binding site" evidence="9">
    <location>
        <begin position="37"/>
        <end position="41"/>
    </location>
    <ligand>
        <name>4-amino-2-methyl-5-(diphosphooxymethyl)pyrimidine</name>
        <dbReference type="ChEBI" id="CHEBI:57841"/>
    </ligand>
</feature>
<evidence type="ECO:0000256" key="4">
    <source>
        <dbReference type="ARBA" id="ARBA00022842"/>
    </source>
</evidence>
<feature type="binding site" evidence="9">
    <location>
        <position position="69"/>
    </location>
    <ligand>
        <name>4-amino-2-methyl-5-(diphosphooxymethyl)pyrimidine</name>
        <dbReference type="ChEBI" id="CHEBI:57841"/>
    </ligand>
</feature>
<comment type="function">
    <text evidence="9">Condenses 4-methyl-5-(beta-hydroxyethyl)thiazole monophosphate (THZ-P) and 2-methyl-4-amino-5-hydroxymethyl pyrimidine pyrophosphate (HMP-PP) to form thiamine monophosphate (TMP).</text>
</comment>
<evidence type="ECO:0000256" key="10">
    <source>
        <dbReference type="RuleBase" id="RU003826"/>
    </source>
</evidence>
<evidence type="ECO:0000259" key="12">
    <source>
        <dbReference type="Pfam" id="PF02581"/>
    </source>
</evidence>
<evidence type="ECO:0000313" key="14">
    <source>
        <dbReference type="Proteomes" id="UP001596147"/>
    </source>
</evidence>
<protein>
    <recommendedName>
        <fullName evidence="9">Thiamine-phosphate synthase</fullName>
        <shortName evidence="9">TP synthase</shortName>
        <shortName evidence="9">TPS</shortName>
        <ecNumber evidence="9">2.5.1.3</ecNumber>
    </recommendedName>
    <alternativeName>
        <fullName evidence="9">Thiamine-phosphate pyrophosphorylase</fullName>
        <shortName evidence="9">TMP pyrophosphorylase</shortName>
        <shortName evidence="9">TMP-PPase</shortName>
    </alternativeName>
</protein>
<comment type="pathway">
    <text evidence="1 9 11">Cofactor biosynthesis; thiamine diphosphate biosynthesis; thiamine phosphate from 4-amino-2-methyl-5-diphosphomethylpyrimidine and 4-methyl-5-(2-phosphoethyl)-thiazole: step 1/1.</text>
</comment>
<dbReference type="Gene3D" id="3.20.20.70">
    <property type="entry name" value="Aldolase class I"/>
    <property type="match status" value="1"/>
</dbReference>
<evidence type="ECO:0000256" key="8">
    <source>
        <dbReference type="ARBA" id="ARBA00047883"/>
    </source>
</evidence>
<feature type="binding site" evidence="9">
    <location>
        <position position="70"/>
    </location>
    <ligand>
        <name>Mg(2+)</name>
        <dbReference type="ChEBI" id="CHEBI:18420"/>
    </ligand>
</feature>
<comment type="catalytic activity">
    <reaction evidence="6 9 10">
        <text>4-methyl-5-(2-phosphooxyethyl)-thiazole + 4-amino-2-methyl-5-(diphosphooxymethyl)pyrimidine + H(+) = thiamine phosphate + diphosphate</text>
        <dbReference type="Rhea" id="RHEA:22328"/>
        <dbReference type="ChEBI" id="CHEBI:15378"/>
        <dbReference type="ChEBI" id="CHEBI:33019"/>
        <dbReference type="ChEBI" id="CHEBI:37575"/>
        <dbReference type="ChEBI" id="CHEBI:57841"/>
        <dbReference type="ChEBI" id="CHEBI:58296"/>
        <dbReference type="EC" id="2.5.1.3"/>
    </reaction>
</comment>
<dbReference type="InterPro" id="IPR036206">
    <property type="entry name" value="ThiamineP_synth_sf"/>
</dbReference>
<dbReference type="Proteomes" id="UP001596147">
    <property type="component" value="Unassembled WGS sequence"/>
</dbReference>
<feature type="binding site" evidence="9">
    <location>
        <position position="108"/>
    </location>
    <ligand>
        <name>4-amino-2-methyl-5-(diphosphooxymethyl)pyrimidine</name>
        <dbReference type="ChEBI" id="CHEBI:57841"/>
    </ligand>
</feature>
<dbReference type="InterPro" id="IPR034291">
    <property type="entry name" value="TMP_synthase"/>
</dbReference>
<proteinExistence type="inferred from homology"/>
<organism evidence="13 14">
    <name type="scientific">Lederbergia graminis</name>
    <dbReference type="NCBI Taxonomy" id="735518"/>
    <lineage>
        <taxon>Bacteria</taxon>
        <taxon>Bacillati</taxon>
        <taxon>Bacillota</taxon>
        <taxon>Bacilli</taxon>
        <taxon>Bacillales</taxon>
        <taxon>Bacillaceae</taxon>
        <taxon>Lederbergia</taxon>
    </lineage>
</organism>
<keyword evidence="4 9" id="KW-0460">Magnesium</keyword>
<dbReference type="PANTHER" id="PTHR20857">
    <property type="entry name" value="THIAMINE-PHOSPHATE PYROPHOSPHORYLASE"/>
    <property type="match status" value="1"/>
</dbReference>
<evidence type="ECO:0000256" key="5">
    <source>
        <dbReference type="ARBA" id="ARBA00022977"/>
    </source>
</evidence>
<accession>A0ABW0LD27</accession>
<comment type="catalytic activity">
    <reaction evidence="8 9 10">
        <text>2-[(2R,5Z)-2-carboxy-4-methylthiazol-5(2H)-ylidene]ethyl phosphate + 4-amino-2-methyl-5-(diphosphooxymethyl)pyrimidine + 2 H(+) = thiamine phosphate + CO2 + diphosphate</text>
        <dbReference type="Rhea" id="RHEA:47844"/>
        <dbReference type="ChEBI" id="CHEBI:15378"/>
        <dbReference type="ChEBI" id="CHEBI:16526"/>
        <dbReference type="ChEBI" id="CHEBI:33019"/>
        <dbReference type="ChEBI" id="CHEBI:37575"/>
        <dbReference type="ChEBI" id="CHEBI:57841"/>
        <dbReference type="ChEBI" id="CHEBI:62899"/>
        <dbReference type="EC" id="2.5.1.3"/>
    </reaction>
</comment>
<name>A0ABW0LD27_9BACI</name>
<dbReference type="PANTHER" id="PTHR20857:SF23">
    <property type="entry name" value="THIAMINE BIOSYNTHETIC BIFUNCTIONAL ENZYME"/>
    <property type="match status" value="1"/>
</dbReference>
<evidence type="ECO:0000256" key="11">
    <source>
        <dbReference type="RuleBase" id="RU004253"/>
    </source>
</evidence>
<feature type="domain" description="Thiamine phosphate synthase/TenI" evidence="12">
    <location>
        <begin position="8"/>
        <end position="187"/>
    </location>
</feature>